<dbReference type="RefSeq" id="WP_260644113.1">
    <property type="nucleotide sequence ID" value="NZ_CP104004.1"/>
</dbReference>
<keyword evidence="6" id="KW-1185">Reference proteome</keyword>
<feature type="transmembrane region" description="Helical" evidence="2">
    <location>
        <begin position="434"/>
        <end position="450"/>
    </location>
</feature>
<keyword evidence="2" id="KW-0812">Transmembrane</keyword>
<dbReference type="KEGG" id="ssai:N0B31_22410"/>
<evidence type="ECO:0000313" key="4">
    <source>
        <dbReference type="EMBL" id="UWM57002.1"/>
    </source>
</evidence>
<evidence type="ECO:0000259" key="3">
    <source>
        <dbReference type="Pfam" id="PF23600"/>
    </source>
</evidence>
<keyword evidence="2" id="KW-0472">Membrane</keyword>
<dbReference type="Proteomes" id="UP001057580">
    <property type="component" value="Plasmid unnamed1"/>
</dbReference>
<feature type="domain" description="Cell division protein A N-terminal" evidence="3">
    <location>
        <begin position="323"/>
        <end position="452"/>
    </location>
</feature>
<keyword evidence="2" id="KW-1133">Transmembrane helix</keyword>
<feature type="compositionally biased region" description="Acidic residues" evidence="1">
    <location>
        <begin position="506"/>
        <end position="516"/>
    </location>
</feature>
<evidence type="ECO:0000313" key="5">
    <source>
        <dbReference type="EMBL" id="UWM57042.1"/>
    </source>
</evidence>
<dbReference type="InterPro" id="IPR055563">
    <property type="entry name" value="CdpA_N"/>
</dbReference>
<feature type="transmembrane region" description="Helical" evidence="2">
    <location>
        <begin position="327"/>
        <end position="351"/>
    </location>
</feature>
<dbReference type="AlphaFoldDB" id="A0A9E7UD42"/>
<protein>
    <recommendedName>
        <fullName evidence="3">Cell division protein A N-terminal domain-containing protein</fullName>
    </recommendedName>
</protein>
<name>A0A9E7UD42_9EURY</name>
<feature type="transmembrane region" description="Helical" evidence="2">
    <location>
        <begin position="397"/>
        <end position="414"/>
    </location>
</feature>
<keyword evidence="4" id="KW-0614">Plasmid</keyword>
<dbReference type="GeneID" id="74945238"/>
<dbReference type="EMBL" id="CP104004">
    <property type="protein sequence ID" value="UWM57002.1"/>
    <property type="molecule type" value="Genomic_DNA"/>
</dbReference>
<proteinExistence type="predicted"/>
<feature type="transmembrane region" description="Helical" evidence="2">
    <location>
        <begin position="371"/>
        <end position="390"/>
    </location>
</feature>
<organism evidence="4 6">
    <name type="scientific">Salinirubellus salinus</name>
    <dbReference type="NCBI Taxonomy" id="1364945"/>
    <lineage>
        <taxon>Archaea</taxon>
        <taxon>Methanobacteriati</taxon>
        <taxon>Methanobacteriota</taxon>
        <taxon>Stenosarchaea group</taxon>
        <taxon>Halobacteria</taxon>
        <taxon>Halobacteriales</taxon>
        <taxon>Natronomonadaceae</taxon>
        <taxon>Salinirubellus</taxon>
    </lineage>
</organism>
<evidence type="ECO:0000313" key="6">
    <source>
        <dbReference type="Proteomes" id="UP001057580"/>
    </source>
</evidence>
<dbReference type="EMBL" id="CP104004">
    <property type="protein sequence ID" value="UWM57042.1"/>
    <property type="molecule type" value="Genomic_DNA"/>
</dbReference>
<evidence type="ECO:0000256" key="1">
    <source>
        <dbReference type="SAM" id="MobiDB-lite"/>
    </source>
</evidence>
<geneLocation type="plasmid" evidence="4 6">
    <name>unnamed1</name>
</geneLocation>
<feature type="region of interest" description="Disordered" evidence="1">
    <location>
        <begin position="472"/>
        <end position="525"/>
    </location>
</feature>
<reference evidence="4" key="1">
    <citation type="submission" date="2022-09" db="EMBL/GenBank/DDBJ databases">
        <title>Diverse halophilic archaea isolated from saline environments.</title>
        <authorList>
            <person name="Cui H.-L."/>
        </authorList>
    </citation>
    <scope>NUCLEOTIDE SEQUENCE</scope>
    <source>
        <strain evidence="4">ZS-35-S2</strain>
        <plasmid evidence="4">unnamed1</plasmid>
    </source>
</reference>
<sequence length="525" mass="57259">MTEYEDAGSTLDLMDFKNVRDGGVVETPTTYAMLMRVQPREWLILSEERRESLYLSFMTFLRGLQFPTQILSVTTAYDPEPYLGRFENVDRPLIGTSEDGGDEEDALDESPLMDYGRQYHAEWLRNVVDVAEIRDRDFYVAVSVAKDGEADDGVMAQLRGFLPGGNDVETDSETEAACLEEVKARAQRVASKLPQTQVKTELLDTRASVLEVLYEVYHGQKPPISFTQGNYTRPDDRAQEVADAAYDVEAAAQAEANEDGDFEFDRISEEYPEIEIESDADPLAAVGDGGYAHPDFVERVASSRILRWYARNIGPVGHGPRPVVPRAIYAGVSVGLLSFLLGAVALGGFVWSMEVPQRGSDIYWLARMASFATGAVSLPAFLLSLVVLFPSGRKTKALSLVGLGVVGYAISLFLEAYPYEWDSNAAVTTLTVEVYAAGLAALLLCVALAVRSRQKVDLSNLTTLPVGGVDGEMDLDPLTDGGCTELDTDETNGDAVADDPLTAADADTDTDAEVDTTDERNEADQ</sequence>
<accession>A0A9E7UD42</accession>
<gene>
    <name evidence="5" type="ORF">N0B31_21615</name>
    <name evidence="4" type="ORF">N0B31_22410</name>
</gene>
<feature type="compositionally biased region" description="Low complexity" evidence="1">
    <location>
        <begin position="494"/>
        <end position="505"/>
    </location>
</feature>
<dbReference type="Pfam" id="PF23600">
    <property type="entry name" value="CdpA_N"/>
    <property type="match status" value="1"/>
</dbReference>
<dbReference type="KEGG" id="ssai:N0B31_21615"/>
<evidence type="ECO:0000256" key="2">
    <source>
        <dbReference type="SAM" id="Phobius"/>
    </source>
</evidence>